<feature type="region of interest" description="Disordered" evidence="5">
    <location>
        <begin position="395"/>
        <end position="465"/>
    </location>
</feature>
<dbReference type="GO" id="GO:0007189">
    <property type="term" value="P:adenylate cyclase-activating G protein-coupled receptor signaling pathway"/>
    <property type="evidence" value="ECO:0007669"/>
    <property type="project" value="TreeGrafter"/>
</dbReference>
<comment type="caution">
    <text evidence="7">The sequence shown here is derived from an EMBL/GenBank/DDBJ whole genome shotgun (WGS) entry which is preliminary data.</text>
</comment>
<feature type="transmembrane region" description="Helical" evidence="6">
    <location>
        <begin position="306"/>
        <end position="325"/>
    </location>
</feature>
<evidence type="ECO:0000256" key="6">
    <source>
        <dbReference type="SAM" id="Phobius"/>
    </source>
</evidence>
<feature type="transmembrane region" description="Helical" evidence="6">
    <location>
        <begin position="63"/>
        <end position="86"/>
    </location>
</feature>
<sequence>MEDSSSEVLDEHSTYDDVRLTADQEKFLAILPIPSALLSVFGSSVIIMMVVQSYKKKKWTPYTRLLVLMSLFDIQGSLTFAAGTFLRPRETSTKLWALGDDATCVTIGFLHTIGFSSFFFQGMLSCYFVLRTKFGFTDDRIAKQVEPIMHVIAIGYPLLSAIMGVSLNLFGELGSGLGCWVTDYGAYSWFVYAIPTFCAILCLTGNSIVLFRFIWEHTRRLTTSGSLLTDSTRTCGKSDRFKVSERTGSTQKNASQFMSTSENQQLDSISDDDDEDEEDSFRDVDKYENTEVTRQRRRMKLLGSQALLFVISYFICNLWTGIMLLQESQAHTDEEKHAMMVKYYSIAMLQAFFHPLQGFCNMMVYVRPKYLTFRYGLPDESRFSVAKLAVFGEDAENRNDDTPSPSRQTARRKIEAPTTMMVNTNKESSPRRNNKRELSDTEVTGGGHNKGSTSIPSSANPLPRNMISSLTLEDLEAVGEEKDSRWGKKDAEIMDTKPRRSDTRFQSSLRSSFQLEVISELSVSIFESVGAPDETDGDDLEAIVEPASPNRPQECRWGTNTTGRRLSDVSPTLAMGLDMSDRTQQASNRFEAQQRRGSIDAPVLAPSRNWSEQELPSDSDDVSTISSFERPVELDMSVRTTQASNRFEAQRRNSLDAPVLAPARKRSELELPSDSDDVSMVSDDNRSVDIPIRPPTRRLSPTPAVSC</sequence>
<name>A0AAD2CE42_9STRA</name>
<proteinExistence type="predicted"/>
<evidence type="ECO:0000256" key="5">
    <source>
        <dbReference type="SAM" id="MobiDB-lite"/>
    </source>
</evidence>
<comment type="subcellular location">
    <subcellularLocation>
        <location evidence="1">Membrane</location>
        <topology evidence="1">Multi-pass membrane protein</topology>
    </subcellularLocation>
</comment>
<feature type="region of interest" description="Disordered" evidence="5">
    <location>
        <begin position="581"/>
        <end position="624"/>
    </location>
</feature>
<evidence type="ECO:0000256" key="3">
    <source>
        <dbReference type="ARBA" id="ARBA00022989"/>
    </source>
</evidence>
<evidence type="ECO:0008006" key="9">
    <source>
        <dbReference type="Google" id="ProtNLM"/>
    </source>
</evidence>
<dbReference type="PANTHER" id="PTHR23112:SF0">
    <property type="entry name" value="TRANSMEMBRANE PROTEIN 116"/>
    <property type="match status" value="1"/>
</dbReference>
<keyword evidence="4 6" id="KW-0472">Membrane</keyword>
<feature type="compositionally biased region" description="Polar residues" evidence="5">
    <location>
        <begin position="582"/>
        <end position="591"/>
    </location>
</feature>
<dbReference type="GO" id="GO:0004930">
    <property type="term" value="F:G protein-coupled receptor activity"/>
    <property type="evidence" value="ECO:0007669"/>
    <property type="project" value="TreeGrafter"/>
</dbReference>
<keyword evidence="8" id="KW-1185">Reference proteome</keyword>
<feature type="transmembrane region" description="Helical" evidence="6">
    <location>
        <begin position="27"/>
        <end position="51"/>
    </location>
</feature>
<dbReference type="AlphaFoldDB" id="A0AAD2CE42"/>
<organism evidence="7 8">
    <name type="scientific">Cylindrotheca closterium</name>
    <dbReference type="NCBI Taxonomy" id="2856"/>
    <lineage>
        <taxon>Eukaryota</taxon>
        <taxon>Sar</taxon>
        <taxon>Stramenopiles</taxon>
        <taxon>Ochrophyta</taxon>
        <taxon>Bacillariophyta</taxon>
        <taxon>Bacillariophyceae</taxon>
        <taxon>Bacillariophycidae</taxon>
        <taxon>Bacillariales</taxon>
        <taxon>Bacillariaceae</taxon>
        <taxon>Cylindrotheca</taxon>
    </lineage>
</organism>
<feature type="transmembrane region" description="Helical" evidence="6">
    <location>
        <begin position="345"/>
        <end position="366"/>
    </location>
</feature>
<feature type="region of interest" description="Disordered" evidence="5">
    <location>
        <begin position="643"/>
        <end position="707"/>
    </location>
</feature>
<reference evidence="7" key="1">
    <citation type="submission" date="2023-08" db="EMBL/GenBank/DDBJ databases">
        <authorList>
            <person name="Audoor S."/>
            <person name="Bilcke G."/>
        </authorList>
    </citation>
    <scope>NUCLEOTIDE SEQUENCE</scope>
</reference>
<evidence type="ECO:0000256" key="1">
    <source>
        <dbReference type="ARBA" id="ARBA00004141"/>
    </source>
</evidence>
<dbReference type="GO" id="GO:0005886">
    <property type="term" value="C:plasma membrane"/>
    <property type="evidence" value="ECO:0007669"/>
    <property type="project" value="TreeGrafter"/>
</dbReference>
<gene>
    <name evidence="7" type="ORF">CYCCA115_LOCUS2490</name>
</gene>
<feature type="compositionally biased region" description="Acidic residues" evidence="5">
    <location>
        <begin position="269"/>
        <end position="280"/>
    </location>
</feature>
<feature type="transmembrane region" description="Helical" evidence="6">
    <location>
        <begin position="106"/>
        <end position="130"/>
    </location>
</feature>
<feature type="region of interest" description="Disordered" evidence="5">
    <location>
        <begin position="245"/>
        <end position="286"/>
    </location>
</feature>
<keyword evidence="2 6" id="KW-0812">Transmembrane</keyword>
<evidence type="ECO:0000313" key="8">
    <source>
        <dbReference type="Proteomes" id="UP001295423"/>
    </source>
</evidence>
<accession>A0AAD2CE42</accession>
<evidence type="ECO:0000256" key="4">
    <source>
        <dbReference type="ARBA" id="ARBA00023136"/>
    </source>
</evidence>
<dbReference type="SUPFAM" id="SSF81321">
    <property type="entry name" value="Family A G protein-coupled receptor-like"/>
    <property type="match status" value="1"/>
</dbReference>
<dbReference type="Proteomes" id="UP001295423">
    <property type="component" value="Unassembled WGS sequence"/>
</dbReference>
<feature type="compositionally biased region" description="Polar residues" evidence="5">
    <location>
        <begin position="246"/>
        <end position="266"/>
    </location>
</feature>
<feature type="transmembrane region" description="Helical" evidence="6">
    <location>
        <begin position="190"/>
        <end position="215"/>
    </location>
</feature>
<evidence type="ECO:0000313" key="7">
    <source>
        <dbReference type="EMBL" id="CAJ1931664.1"/>
    </source>
</evidence>
<keyword evidence="3 6" id="KW-1133">Transmembrane helix</keyword>
<feature type="compositionally biased region" description="Polar residues" evidence="5">
    <location>
        <begin position="450"/>
        <end position="465"/>
    </location>
</feature>
<protein>
    <recommendedName>
        <fullName evidence="9">G-protein coupled receptors family 2 profile 2 domain-containing protein</fullName>
    </recommendedName>
</protein>
<dbReference type="EMBL" id="CAKOGP040000169">
    <property type="protein sequence ID" value="CAJ1931664.1"/>
    <property type="molecule type" value="Genomic_DNA"/>
</dbReference>
<evidence type="ECO:0000256" key="2">
    <source>
        <dbReference type="ARBA" id="ARBA00022692"/>
    </source>
</evidence>
<feature type="transmembrane region" description="Helical" evidence="6">
    <location>
        <begin position="151"/>
        <end position="170"/>
    </location>
</feature>
<dbReference type="PANTHER" id="PTHR23112">
    <property type="entry name" value="G PROTEIN-COUPLED RECEPTOR 157-RELATED"/>
    <property type="match status" value="1"/>
</dbReference>
<dbReference type="Gene3D" id="1.20.1070.10">
    <property type="entry name" value="Rhodopsin 7-helix transmembrane proteins"/>
    <property type="match status" value="1"/>
</dbReference>